<dbReference type="InParanoid" id="A0A2P5F4S6"/>
<proteinExistence type="predicted"/>
<evidence type="ECO:0000256" key="1">
    <source>
        <dbReference type="SAM" id="MobiDB-lite"/>
    </source>
</evidence>
<evidence type="ECO:0000313" key="2">
    <source>
        <dbReference type="EMBL" id="PON92800.1"/>
    </source>
</evidence>
<sequence length="223" mass="24390">MRVKSPSRTTPPDDAPLTTQKKSQCHHAPNPKQHSVIEIERIISAGRFHDADPGDLEEEEEDAKFDISMLNFQGKFEGHCRKRFARASLRQSDSIILSRSVSLSCSVSVSLAYLHSTGTPPQHSASLTPSFSLAQSFTTHRTLHLPHSVPYSLSLNRSQLIAPILCLTHSFCPSFSLTASVSLAHSLKAQFHRLTVTNTITARLTVSNTLTAGSHCSLFSLGS</sequence>
<feature type="region of interest" description="Disordered" evidence="1">
    <location>
        <begin position="1"/>
        <end position="36"/>
    </location>
</feature>
<gene>
    <name evidence="2" type="ORF">TorRG33x02_113980</name>
</gene>
<dbReference type="GO" id="GO:0010598">
    <property type="term" value="C:NAD(P)H dehydrogenase complex (plastoquinone)"/>
    <property type="evidence" value="ECO:0007669"/>
    <property type="project" value="InterPro"/>
</dbReference>
<organism evidence="2 3">
    <name type="scientific">Trema orientale</name>
    <name type="common">Charcoal tree</name>
    <name type="synonym">Celtis orientalis</name>
    <dbReference type="NCBI Taxonomy" id="63057"/>
    <lineage>
        <taxon>Eukaryota</taxon>
        <taxon>Viridiplantae</taxon>
        <taxon>Streptophyta</taxon>
        <taxon>Embryophyta</taxon>
        <taxon>Tracheophyta</taxon>
        <taxon>Spermatophyta</taxon>
        <taxon>Magnoliopsida</taxon>
        <taxon>eudicotyledons</taxon>
        <taxon>Gunneridae</taxon>
        <taxon>Pentapetalae</taxon>
        <taxon>rosids</taxon>
        <taxon>fabids</taxon>
        <taxon>Rosales</taxon>
        <taxon>Cannabaceae</taxon>
        <taxon>Trema</taxon>
    </lineage>
</organism>
<dbReference type="PANTHER" id="PTHR36340:SF1">
    <property type="entry name" value="NAD(P)H DEHYDROGENASE SUBUNIT CRR3, CHLOROPLASTIC-RELATED"/>
    <property type="match status" value="1"/>
</dbReference>
<dbReference type="OrthoDB" id="10488650at2759"/>
<reference evidence="3" key="1">
    <citation type="submission" date="2016-06" db="EMBL/GenBank/DDBJ databases">
        <title>Parallel loss of symbiosis genes in relatives of nitrogen-fixing non-legume Parasponia.</title>
        <authorList>
            <person name="Van Velzen R."/>
            <person name="Holmer R."/>
            <person name="Bu F."/>
            <person name="Rutten L."/>
            <person name="Van Zeijl A."/>
            <person name="Liu W."/>
            <person name="Santuari L."/>
            <person name="Cao Q."/>
            <person name="Sharma T."/>
            <person name="Shen D."/>
            <person name="Roswanjaya Y."/>
            <person name="Wardhani T."/>
            <person name="Kalhor M.S."/>
            <person name="Jansen J."/>
            <person name="Van den Hoogen J."/>
            <person name="Gungor B."/>
            <person name="Hartog M."/>
            <person name="Hontelez J."/>
            <person name="Verver J."/>
            <person name="Yang W.-C."/>
            <person name="Schijlen E."/>
            <person name="Repin R."/>
            <person name="Schilthuizen M."/>
            <person name="Schranz E."/>
            <person name="Heidstra R."/>
            <person name="Miyata K."/>
            <person name="Fedorova E."/>
            <person name="Kohlen W."/>
            <person name="Bisseling T."/>
            <person name="Smit S."/>
            <person name="Geurts R."/>
        </authorList>
    </citation>
    <scope>NUCLEOTIDE SEQUENCE [LARGE SCALE GENOMIC DNA]</scope>
    <source>
        <strain evidence="3">cv. RG33-2</strain>
    </source>
</reference>
<dbReference type="EMBL" id="JXTC01000062">
    <property type="protein sequence ID" value="PON92800.1"/>
    <property type="molecule type" value="Genomic_DNA"/>
</dbReference>
<dbReference type="GO" id="GO:0009535">
    <property type="term" value="C:chloroplast thylakoid membrane"/>
    <property type="evidence" value="ECO:0007669"/>
    <property type="project" value="InterPro"/>
</dbReference>
<dbReference type="AlphaFoldDB" id="A0A2P5F4S6"/>
<dbReference type="Proteomes" id="UP000237000">
    <property type="component" value="Unassembled WGS sequence"/>
</dbReference>
<protein>
    <submittedName>
        <fullName evidence="2">Uncharacterized protein</fullName>
    </submittedName>
</protein>
<dbReference type="GO" id="GO:0009773">
    <property type="term" value="P:photosynthetic electron transport in photosystem I"/>
    <property type="evidence" value="ECO:0007669"/>
    <property type="project" value="InterPro"/>
</dbReference>
<feature type="compositionally biased region" description="Polar residues" evidence="1">
    <location>
        <begin position="1"/>
        <end position="10"/>
    </location>
</feature>
<evidence type="ECO:0000313" key="3">
    <source>
        <dbReference type="Proteomes" id="UP000237000"/>
    </source>
</evidence>
<keyword evidence="3" id="KW-1185">Reference proteome</keyword>
<comment type="caution">
    <text evidence="2">The sequence shown here is derived from an EMBL/GenBank/DDBJ whole genome shotgun (WGS) entry which is preliminary data.</text>
</comment>
<accession>A0A2P5F4S6</accession>
<dbReference type="InterPro" id="IPR038931">
    <property type="entry name" value="CRR3"/>
</dbReference>
<name>A0A2P5F4S6_TREOI</name>
<dbReference type="PANTHER" id="PTHR36340">
    <property type="entry name" value="NAD(P)H DEHYDROGENASE SUBUNIT CRR3, CHLOROPLASTIC-RELATED"/>
    <property type="match status" value="1"/>
</dbReference>